<evidence type="ECO:0000313" key="2">
    <source>
        <dbReference type="EMBL" id="MFB9824238.1"/>
    </source>
</evidence>
<evidence type="ECO:0000259" key="1">
    <source>
        <dbReference type="Pfam" id="PF08241"/>
    </source>
</evidence>
<gene>
    <name evidence="2" type="ORF">ACFFOL_08655</name>
</gene>
<dbReference type="CDD" id="cd02440">
    <property type="entry name" value="AdoMet_MTases"/>
    <property type="match status" value="1"/>
</dbReference>
<dbReference type="GO" id="GO:0061542">
    <property type="term" value="F:3-demethylubiquinol 3-O-methyltransferase activity"/>
    <property type="evidence" value="ECO:0007669"/>
    <property type="project" value="UniProtKB-EC"/>
</dbReference>
<dbReference type="GO" id="GO:0032259">
    <property type="term" value="P:methylation"/>
    <property type="evidence" value="ECO:0007669"/>
    <property type="project" value="UniProtKB-KW"/>
</dbReference>
<evidence type="ECO:0000313" key="3">
    <source>
        <dbReference type="Proteomes" id="UP001589595"/>
    </source>
</evidence>
<keyword evidence="2" id="KW-0489">Methyltransferase</keyword>
<protein>
    <submittedName>
        <fullName evidence="2">Class I SAM-dependent methyltransferase</fullName>
        <ecNumber evidence="2">2.1.1.222</ecNumber>
        <ecNumber evidence="2">2.1.1.64</ecNumber>
    </submittedName>
</protein>
<dbReference type="Gene3D" id="3.40.50.150">
    <property type="entry name" value="Vaccinia Virus protein VP39"/>
    <property type="match status" value="1"/>
</dbReference>
<organism evidence="2 3">
    <name type="scientific">Halobaculum roseum</name>
    <dbReference type="NCBI Taxonomy" id="2175149"/>
    <lineage>
        <taxon>Archaea</taxon>
        <taxon>Methanobacteriati</taxon>
        <taxon>Methanobacteriota</taxon>
        <taxon>Stenosarchaea group</taxon>
        <taxon>Halobacteria</taxon>
        <taxon>Halobacteriales</taxon>
        <taxon>Haloferacaceae</taxon>
        <taxon>Halobaculum</taxon>
    </lineage>
</organism>
<sequence>MSKFERFIQITREEGFFEALNRGLIFGANQLPGCIWSPFIIYSLYKDGREIQDIKYLLDNSRDRHDALVGPNLLYSYSSYPGLRTRALHYYRYVLATNLLIGTEPDRVLDIAAGVSYGTHILKAKLNSDFEYIAGDISADALVYGQKYYSPESSVQADAHHLPLDGDSTDIVLSFETMEHIPNVDKYLTELNRIVRPNGELFISVPNDEDIDSKGDHDVKKYPHVHVFDYEKFRNKLNSHFPERSLTIYAQERPERVIRPGEILDLPPGFIELDGECEITEQTTLLAHVN</sequence>
<feature type="domain" description="Methyltransferase type 11" evidence="1">
    <location>
        <begin position="109"/>
        <end position="203"/>
    </location>
</feature>
<dbReference type="SUPFAM" id="SSF53335">
    <property type="entry name" value="S-adenosyl-L-methionine-dependent methyltransferases"/>
    <property type="match status" value="1"/>
</dbReference>
<dbReference type="GeneID" id="67209930"/>
<dbReference type="EC" id="2.1.1.222" evidence="2"/>
<dbReference type="Proteomes" id="UP001589595">
    <property type="component" value="Unassembled WGS sequence"/>
</dbReference>
<name>A0ABD5MLN2_9EURY</name>
<dbReference type="Pfam" id="PF08241">
    <property type="entry name" value="Methyltransf_11"/>
    <property type="match status" value="1"/>
</dbReference>
<dbReference type="InterPro" id="IPR029063">
    <property type="entry name" value="SAM-dependent_MTases_sf"/>
</dbReference>
<dbReference type="RefSeq" id="WP_222922613.1">
    <property type="nucleotide sequence ID" value="NZ_CP082286.1"/>
</dbReference>
<dbReference type="EMBL" id="JBHMAJ010000006">
    <property type="protein sequence ID" value="MFB9824238.1"/>
    <property type="molecule type" value="Genomic_DNA"/>
</dbReference>
<keyword evidence="2" id="KW-0808">Transferase</keyword>
<dbReference type="GO" id="GO:0102208">
    <property type="term" value="F:2-polyprenyl-6-hydroxyphenol methylase activity"/>
    <property type="evidence" value="ECO:0007669"/>
    <property type="project" value="UniProtKB-EC"/>
</dbReference>
<comment type="caution">
    <text evidence="2">The sequence shown here is derived from an EMBL/GenBank/DDBJ whole genome shotgun (WGS) entry which is preliminary data.</text>
</comment>
<proteinExistence type="predicted"/>
<accession>A0ABD5MLN2</accession>
<reference evidence="2" key="1">
    <citation type="submission" date="2024-09" db="EMBL/GenBank/DDBJ databases">
        <authorList>
            <person name="Sun Q."/>
        </authorList>
    </citation>
    <scope>NUCLEOTIDE SEQUENCE [LARGE SCALE GENOMIC DNA]</scope>
    <source>
        <strain evidence="2">JCM 31273</strain>
    </source>
</reference>
<keyword evidence="3" id="KW-1185">Reference proteome</keyword>
<dbReference type="InterPro" id="IPR013216">
    <property type="entry name" value="Methyltransf_11"/>
</dbReference>
<dbReference type="AlphaFoldDB" id="A0ABD5MLN2"/>
<dbReference type="PANTHER" id="PTHR43861">
    <property type="entry name" value="TRANS-ACONITATE 2-METHYLTRANSFERASE-RELATED"/>
    <property type="match status" value="1"/>
</dbReference>
<dbReference type="EC" id="2.1.1.64" evidence="2"/>